<feature type="domain" description="CFEM" evidence="10">
    <location>
        <begin position="37"/>
        <end position="101"/>
    </location>
</feature>
<evidence type="ECO:0000256" key="7">
    <source>
        <dbReference type="ARBA" id="ARBA00023157"/>
    </source>
</evidence>
<dbReference type="EMBL" id="NKCI01000261">
    <property type="protein sequence ID" value="RSL45516.1"/>
    <property type="molecule type" value="Genomic_DNA"/>
</dbReference>
<keyword evidence="12" id="KW-1185">Reference proteome</keyword>
<dbReference type="AlphaFoldDB" id="A0A428NXK1"/>
<evidence type="ECO:0000256" key="8">
    <source>
        <dbReference type="ARBA" id="ARBA00023288"/>
    </source>
</evidence>
<evidence type="ECO:0000256" key="2">
    <source>
        <dbReference type="ARBA" id="ARBA00004613"/>
    </source>
</evidence>
<keyword evidence="6 9" id="KW-0732">Signal</keyword>
<comment type="subcellular location">
    <subcellularLocation>
        <location evidence="1">Membrane</location>
        <topology evidence="1">Lipid-anchor</topology>
        <topology evidence="1">GPI-anchor</topology>
    </subcellularLocation>
    <subcellularLocation>
        <location evidence="2">Secreted</location>
    </subcellularLocation>
</comment>
<organism evidence="11 12">
    <name type="scientific">Fusarium duplospermum</name>
    <dbReference type="NCBI Taxonomy" id="1325734"/>
    <lineage>
        <taxon>Eukaryota</taxon>
        <taxon>Fungi</taxon>
        <taxon>Dikarya</taxon>
        <taxon>Ascomycota</taxon>
        <taxon>Pezizomycotina</taxon>
        <taxon>Sordariomycetes</taxon>
        <taxon>Hypocreomycetidae</taxon>
        <taxon>Hypocreales</taxon>
        <taxon>Nectriaceae</taxon>
        <taxon>Fusarium</taxon>
        <taxon>Fusarium solani species complex</taxon>
    </lineage>
</organism>
<dbReference type="Proteomes" id="UP000288168">
    <property type="component" value="Unassembled WGS sequence"/>
</dbReference>
<evidence type="ECO:0000313" key="12">
    <source>
        <dbReference type="Proteomes" id="UP000288168"/>
    </source>
</evidence>
<evidence type="ECO:0000256" key="6">
    <source>
        <dbReference type="ARBA" id="ARBA00022729"/>
    </source>
</evidence>
<keyword evidence="4" id="KW-0964">Secreted</keyword>
<dbReference type="GO" id="GO:0098552">
    <property type="term" value="C:side of membrane"/>
    <property type="evidence" value="ECO:0007669"/>
    <property type="project" value="UniProtKB-KW"/>
</dbReference>
<reference evidence="11 12" key="1">
    <citation type="submission" date="2017-06" db="EMBL/GenBank/DDBJ databases">
        <title>Comparative genomic analysis of Ambrosia Fusariam Clade fungi.</title>
        <authorList>
            <person name="Stajich J.E."/>
            <person name="Carrillo J."/>
            <person name="Kijimoto T."/>
            <person name="Eskalen A."/>
            <person name="O'Donnell K."/>
            <person name="Kasson M."/>
        </authorList>
    </citation>
    <scope>NUCLEOTIDE SEQUENCE [LARGE SCALE GENOMIC DNA]</scope>
    <source>
        <strain evidence="11 12">NRRL62584</strain>
    </source>
</reference>
<evidence type="ECO:0000259" key="10">
    <source>
        <dbReference type="Pfam" id="PF05730"/>
    </source>
</evidence>
<sequence length="161" mass="16331">MGFSTNTIFFRIVALAVAVHAATAASAPKPTTLPGLVSEVPSCVAGCLQSIYEEIGCDAANIECFCSEMASLVAKMGPCIIKHGCDLDEASDGTDCIRPICVRMGDKPDDAEVVSASKILDAAIATQTTTDASSTSTNAAGNVGYDTIKVLAAGAVAALVI</sequence>
<evidence type="ECO:0000256" key="9">
    <source>
        <dbReference type="SAM" id="SignalP"/>
    </source>
</evidence>
<dbReference type="STRING" id="1325734.A0A428NXK1"/>
<keyword evidence="5" id="KW-0325">Glycoprotein</keyword>
<evidence type="ECO:0000256" key="4">
    <source>
        <dbReference type="ARBA" id="ARBA00022525"/>
    </source>
</evidence>
<comment type="caution">
    <text evidence="11">The sequence shown here is derived from an EMBL/GenBank/DDBJ whole genome shotgun (WGS) entry which is preliminary data.</text>
</comment>
<accession>A0A428NXK1</accession>
<protein>
    <recommendedName>
        <fullName evidence="10">CFEM domain-containing protein</fullName>
    </recommendedName>
</protein>
<evidence type="ECO:0000256" key="5">
    <source>
        <dbReference type="ARBA" id="ARBA00022622"/>
    </source>
</evidence>
<keyword evidence="8" id="KW-0449">Lipoprotein</keyword>
<dbReference type="InterPro" id="IPR008427">
    <property type="entry name" value="Extracellular_membr_CFEM_dom"/>
</dbReference>
<name>A0A428NXK1_9HYPO</name>
<evidence type="ECO:0000313" key="11">
    <source>
        <dbReference type="EMBL" id="RSL45516.1"/>
    </source>
</evidence>
<comment type="similarity">
    <text evidence="3">Belongs to the RBT5 family.</text>
</comment>
<dbReference type="OrthoDB" id="3065412at2759"/>
<evidence type="ECO:0000256" key="3">
    <source>
        <dbReference type="ARBA" id="ARBA00010031"/>
    </source>
</evidence>
<evidence type="ECO:0000256" key="1">
    <source>
        <dbReference type="ARBA" id="ARBA00004589"/>
    </source>
</evidence>
<keyword evidence="5" id="KW-0336">GPI-anchor</keyword>
<dbReference type="GO" id="GO:0005576">
    <property type="term" value="C:extracellular region"/>
    <property type="evidence" value="ECO:0007669"/>
    <property type="project" value="UniProtKB-SubCell"/>
</dbReference>
<feature type="signal peptide" evidence="9">
    <location>
        <begin position="1"/>
        <end position="24"/>
    </location>
</feature>
<proteinExistence type="inferred from homology"/>
<feature type="chain" id="PRO_5019060274" description="CFEM domain-containing protein" evidence="9">
    <location>
        <begin position="25"/>
        <end position="161"/>
    </location>
</feature>
<keyword evidence="7" id="KW-1015">Disulfide bond</keyword>
<keyword evidence="5" id="KW-0472">Membrane</keyword>
<dbReference type="Pfam" id="PF05730">
    <property type="entry name" value="CFEM"/>
    <property type="match status" value="1"/>
</dbReference>
<gene>
    <name evidence="11" type="ORF">CEP54_014237</name>
</gene>